<sequence>MKITLQADHDISDATAHKATGATLAEWFGRIDEKGGPALGRRGINAWLYGELKIDMWWVATISNEYERARGQLEKDGKLTGYSICATKSVKADAQACYAAFAEPAQLDRWFGPSNQIELVPGGRWTNADGNAATIRKATPGKNVRMLWEDPELGMPTPLEVKFTPVADKCTVTVTIERLQNRAAADGYRKAWGEALVRLKAVLEA</sequence>
<dbReference type="Proteomes" id="UP000533905">
    <property type="component" value="Unassembled WGS sequence"/>
</dbReference>
<comment type="similarity">
    <text evidence="1">Belongs to the AHA1 family.</text>
</comment>
<gene>
    <name evidence="3" type="ORF">HGB41_22095</name>
</gene>
<dbReference type="Gene3D" id="3.30.530.20">
    <property type="match status" value="1"/>
</dbReference>
<organism evidence="3 4">
    <name type="scientific">Telluria aromaticivorans</name>
    <dbReference type="NCBI Taxonomy" id="2725995"/>
    <lineage>
        <taxon>Bacteria</taxon>
        <taxon>Pseudomonadati</taxon>
        <taxon>Pseudomonadota</taxon>
        <taxon>Betaproteobacteria</taxon>
        <taxon>Burkholderiales</taxon>
        <taxon>Oxalobacteraceae</taxon>
        <taxon>Telluria group</taxon>
        <taxon>Telluria</taxon>
    </lineage>
</organism>
<dbReference type="RefSeq" id="WP_171088466.1">
    <property type="nucleotide sequence ID" value="NZ_JABAIV010000012.1"/>
</dbReference>
<protein>
    <submittedName>
        <fullName evidence="3">SRPBCC domain-containing protein</fullName>
    </submittedName>
</protein>
<dbReference type="AlphaFoldDB" id="A0A7Y2K2W0"/>
<dbReference type="EMBL" id="JABAIV010000012">
    <property type="protein sequence ID" value="NNG25681.1"/>
    <property type="molecule type" value="Genomic_DNA"/>
</dbReference>
<feature type="domain" description="Activator of Hsp90 ATPase homologue 1/2-like C-terminal" evidence="2">
    <location>
        <begin position="92"/>
        <end position="204"/>
    </location>
</feature>
<comment type="caution">
    <text evidence="3">The sequence shown here is derived from an EMBL/GenBank/DDBJ whole genome shotgun (WGS) entry which is preliminary data.</text>
</comment>
<dbReference type="Pfam" id="PF08327">
    <property type="entry name" value="AHSA1"/>
    <property type="match status" value="1"/>
</dbReference>
<evidence type="ECO:0000313" key="4">
    <source>
        <dbReference type="Proteomes" id="UP000533905"/>
    </source>
</evidence>
<proteinExistence type="inferred from homology"/>
<accession>A0A7Y2K2W0</accession>
<dbReference type="SUPFAM" id="SSF55961">
    <property type="entry name" value="Bet v1-like"/>
    <property type="match status" value="1"/>
</dbReference>
<keyword evidence="4" id="KW-1185">Reference proteome</keyword>
<evidence type="ECO:0000259" key="2">
    <source>
        <dbReference type="Pfam" id="PF08327"/>
    </source>
</evidence>
<reference evidence="3 4" key="1">
    <citation type="submission" date="2020-04" db="EMBL/GenBank/DDBJ databases">
        <title>Massilia sp. nov., a cold adapted bacteria isolated from Arctic soil.</title>
        <authorList>
            <person name="Son J."/>
            <person name="Ka J.-O."/>
        </authorList>
    </citation>
    <scope>NUCLEOTIDE SEQUENCE [LARGE SCALE GENOMIC DNA]</scope>
    <source>
        <strain evidence="3 4">ML15P13</strain>
    </source>
</reference>
<dbReference type="InterPro" id="IPR013538">
    <property type="entry name" value="ASHA1/2-like_C"/>
</dbReference>
<evidence type="ECO:0000313" key="3">
    <source>
        <dbReference type="EMBL" id="NNG25681.1"/>
    </source>
</evidence>
<evidence type="ECO:0000256" key="1">
    <source>
        <dbReference type="ARBA" id="ARBA00006817"/>
    </source>
</evidence>
<name>A0A7Y2K2W0_9BURK</name>
<dbReference type="InterPro" id="IPR023393">
    <property type="entry name" value="START-like_dom_sf"/>
</dbReference>
<dbReference type="CDD" id="cd07814">
    <property type="entry name" value="SRPBCC_CalC_Aha1-like"/>
    <property type="match status" value="1"/>
</dbReference>